<dbReference type="EMBL" id="CAKOFQ010007391">
    <property type="protein sequence ID" value="CAH2000138.1"/>
    <property type="molecule type" value="Genomic_DNA"/>
</dbReference>
<name>A0A9P0PV47_ACAOB</name>
<accession>A0A9P0PV47</accession>
<reference evidence="1" key="1">
    <citation type="submission" date="2022-03" db="EMBL/GenBank/DDBJ databases">
        <authorList>
            <person name="Sayadi A."/>
        </authorList>
    </citation>
    <scope>NUCLEOTIDE SEQUENCE</scope>
</reference>
<dbReference type="Proteomes" id="UP001152888">
    <property type="component" value="Unassembled WGS sequence"/>
</dbReference>
<keyword evidence="2" id="KW-1185">Reference proteome</keyword>
<sequence>MSKLVCFGTPATIKFLVLSLFSPFQHLKSLLQVRSFLFYRNATVCGDIRTFLGAVTGTTGNIDLMAQE</sequence>
<proteinExistence type="predicted"/>
<evidence type="ECO:0000313" key="2">
    <source>
        <dbReference type="Proteomes" id="UP001152888"/>
    </source>
</evidence>
<protein>
    <submittedName>
        <fullName evidence="1">Uncharacterized protein</fullName>
    </submittedName>
</protein>
<organism evidence="1 2">
    <name type="scientific">Acanthoscelides obtectus</name>
    <name type="common">Bean weevil</name>
    <name type="synonym">Bruchus obtectus</name>
    <dbReference type="NCBI Taxonomy" id="200917"/>
    <lineage>
        <taxon>Eukaryota</taxon>
        <taxon>Metazoa</taxon>
        <taxon>Ecdysozoa</taxon>
        <taxon>Arthropoda</taxon>
        <taxon>Hexapoda</taxon>
        <taxon>Insecta</taxon>
        <taxon>Pterygota</taxon>
        <taxon>Neoptera</taxon>
        <taxon>Endopterygota</taxon>
        <taxon>Coleoptera</taxon>
        <taxon>Polyphaga</taxon>
        <taxon>Cucujiformia</taxon>
        <taxon>Chrysomeloidea</taxon>
        <taxon>Chrysomelidae</taxon>
        <taxon>Bruchinae</taxon>
        <taxon>Bruchini</taxon>
        <taxon>Acanthoscelides</taxon>
    </lineage>
</organism>
<dbReference type="AlphaFoldDB" id="A0A9P0PV47"/>
<gene>
    <name evidence="1" type="ORF">ACAOBT_LOCUS25373</name>
</gene>
<comment type="caution">
    <text evidence="1">The sequence shown here is derived from an EMBL/GenBank/DDBJ whole genome shotgun (WGS) entry which is preliminary data.</text>
</comment>
<evidence type="ECO:0000313" key="1">
    <source>
        <dbReference type="EMBL" id="CAH2000138.1"/>
    </source>
</evidence>